<accession>A0A4Y9ZX79</accession>
<feature type="compositionally biased region" description="Low complexity" evidence="1">
    <location>
        <begin position="288"/>
        <end position="300"/>
    </location>
</feature>
<reference evidence="2 3" key="1">
    <citation type="submission" date="2019-02" db="EMBL/GenBank/DDBJ databases">
        <title>Genome sequencing of the rare red list fungi Hericium alpestre (H. flagellum).</title>
        <authorList>
            <person name="Buettner E."/>
            <person name="Kellner H."/>
        </authorList>
    </citation>
    <scope>NUCLEOTIDE SEQUENCE [LARGE SCALE GENOMIC DNA]</scope>
    <source>
        <strain evidence="2 3">DSM 108284</strain>
    </source>
</reference>
<feature type="compositionally biased region" description="Polar residues" evidence="1">
    <location>
        <begin position="396"/>
        <end position="412"/>
    </location>
</feature>
<gene>
    <name evidence="2" type="ORF">EWM64_g5348</name>
</gene>
<feature type="region of interest" description="Disordered" evidence="1">
    <location>
        <begin position="386"/>
        <end position="416"/>
    </location>
</feature>
<dbReference type="Proteomes" id="UP000298061">
    <property type="component" value="Unassembled WGS sequence"/>
</dbReference>
<proteinExistence type="predicted"/>
<keyword evidence="3" id="KW-1185">Reference proteome</keyword>
<feature type="compositionally biased region" description="Basic residues" evidence="1">
    <location>
        <begin position="474"/>
        <end position="487"/>
    </location>
</feature>
<dbReference type="EMBL" id="SFCI01000637">
    <property type="protein sequence ID" value="TFY78667.1"/>
    <property type="molecule type" value="Genomic_DNA"/>
</dbReference>
<dbReference type="AlphaFoldDB" id="A0A4Y9ZX79"/>
<evidence type="ECO:0000256" key="1">
    <source>
        <dbReference type="SAM" id="MobiDB-lite"/>
    </source>
</evidence>
<evidence type="ECO:0000313" key="3">
    <source>
        <dbReference type="Proteomes" id="UP000298061"/>
    </source>
</evidence>
<protein>
    <submittedName>
        <fullName evidence="2">Uncharacterized protein</fullName>
    </submittedName>
</protein>
<sequence>MSSRVDDLPTLNEDEIEDEDPRIEFFCNLKAGFDWAEENSDKEHYSYTPIAQIVTKFASACKTPDRTSTVQPVVQHAIKKPDDTERSPDFGAVRVPVRSTAEMRTASEREAFLILLLEVKKFIFPNWFGDIQDLRDMIASQAQQHFHSYLRQLNEQALFALYQYPGDVVPVFLSQGNCFTLLLYPRPSNWDSIVDKYRDTLESGADHSPATGQPEPGTSHAAPPAEEESPVRQEEATAAQERVGDAVAPAARITGIRLERDTSPDTDAQEPAQLTEEVTNGAGREPEASASDASPSTSTDTAEFLFEEGDLPIALVIFFCEFILLPDGSGFTPQFLHALLAAMSFSDIKFKSSDRIFRLADGEEVNDAPTTQSLKVAEDAIEAFKAEQQARKHPEQSASASPSVETTHSNYYNRRYTIPRPTDTDVLWGLRTRNITWQSPGTISRKRKAADQADGAAAGPSKKRGRPAKASNRGSKKPGRGSGKGRA</sequence>
<comment type="caution">
    <text evidence="2">The sequence shown here is derived from an EMBL/GenBank/DDBJ whole genome shotgun (WGS) entry which is preliminary data.</text>
</comment>
<feature type="region of interest" description="Disordered" evidence="1">
    <location>
        <begin position="202"/>
        <end position="300"/>
    </location>
</feature>
<organism evidence="2 3">
    <name type="scientific">Hericium alpestre</name>
    <dbReference type="NCBI Taxonomy" id="135208"/>
    <lineage>
        <taxon>Eukaryota</taxon>
        <taxon>Fungi</taxon>
        <taxon>Dikarya</taxon>
        <taxon>Basidiomycota</taxon>
        <taxon>Agaricomycotina</taxon>
        <taxon>Agaricomycetes</taxon>
        <taxon>Russulales</taxon>
        <taxon>Hericiaceae</taxon>
        <taxon>Hericium</taxon>
    </lineage>
</organism>
<feature type="region of interest" description="Disordered" evidence="1">
    <location>
        <begin position="439"/>
        <end position="487"/>
    </location>
</feature>
<feature type="compositionally biased region" description="Basic and acidic residues" evidence="1">
    <location>
        <begin position="386"/>
        <end position="395"/>
    </location>
</feature>
<evidence type="ECO:0000313" key="2">
    <source>
        <dbReference type="EMBL" id="TFY78667.1"/>
    </source>
</evidence>
<name>A0A4Y9ZX79_9AGAM</name>